<evidence type="ECO:0000256" key="4">
    <source>
        <dbReference type="ARBA" id="ARBA00023163"/>
    </source>
</evidence>
<dbReference type="Gene3D" id="1.10.1740.10">
    <property type="match status" value="1"/>
</dbReference>
<dbReference type="EMBL" id="BONZ01000096">
    <property type="protein sequence ID" value="GIH20419.1"/>
    <property type="molecule type" value="Genomic_DNA"/>
</dbReference>
<dbReference type="SUPFAM" id="SSF88946">
    <property type="entry name" value="Sigma2 domain of RNA polymerase sigma factors"/>
    <property type="match status" value="1"/>
</dbReference>
<organism evidence="7 8">
    <name type="scientific">Rugosimonospora africana</name>
    <dbReference type="NCBI Taxonomy" id="556532"/>
    <lineage>
        <taxon>Bacteria</taxon>
        <taxon>Bacillati</taxon>
        <taxon>Actinomycetota</taxon>
        <taxon>Actinomycetes</taxon>
        <taxon>Micromonosporales</taxon>
        <taxon>Micromonosporaceae</taxon>
        <taxon>Rugosimonospora</taxon>
    </lineage>
</organism>
<sequence length="283" mass="32005">MDGVPPRPKQLSCPIRPSWRRRPLLFRLFAHTTSSTDPLIITALPDFIDTVQQRTRAVKFGSLWFVDMGWVARCPCWPTRLADDGETSYRRIVAVFSDGDALLLERIRAGDDRALAAIYDQHAGLVYGLARRVTRDEQVARDVTQEVFTYLWEMPHRIDLSRGSLRTYLAMLAHRRAVDEVRRHEARFRAETASAAPELEDGPETRVVDAATRTWRTKHLAALLGLLPAEQRTAVQLAYYDGLTYVQVAKALGIPEGTAKTRLRAALARLRTLLTDEAREAIS</sequence>
<evidence type="ECO:0008006" key="9">
    <source>
        <dbReference type="Google" id="ProtNLM"/>
    </source>
</evidence>
<dbReference type="InterPro" id="IPR036388">
    <property type="entry name" value="WH-like_DNA-bd_sf"/>
</dbReference>
<dbReference type="InterPro" id="IPR013249">
    <property type="entry name" value="RNA_pol_sigma70_r4_t2"/>
</dbReference>
<dbReference type="GO" id="GO:0006352">
    <property type="term" value="P:DNA-templated transcription initiation"/>
    <property type="evidence" value="ECO:0007669"/>
    <property type="project" value="InterPro"/>
</dbReference>
<dbReference type="InterPro" id="IPR013324">
    <property type="entry name" value="RNA_pol_sigma_r3/r4-like"/>
</dbReference>
<evidence type="ECO:0000313" key="8">
    <source>
        <dbReference type="Proteomes" id="UP000642748"/>
    </source>
</evidence>
<dbReference type="PANTHER" id="PTHR43133:SF62">
    <property type="entry name" value="RNA POLYMERASE SIGMA FACTOR SIGZ"/>
    <property type="match status" value="1"/>
</dbReference>
<feature type="domain" description="RNA polymerase sigma-70 region 2" evidence="5">
    <location>
        <begin position="118"/>
        <end position="185"/>
    </location>
</feature>
<dbReference type="PANTHER" id="PTHR43133">
    <property type="entry name" value="RNA POLYMERASE ECF-TYPE SIGMA FACTO"/>
    <property type="match status" value="1"/>
</dbReference>
<dbReference type="InterPro" id="IPR014284">
    <property type="entry name" value="RNA_pol_sigma-70_dom"/>
</dbReference>
<dbReference type="Gene3D" id="1.10.10.10">
    <property type="entry name" value="Winged helix-like DNA-binding domain superfamily/Winged helix DNA-binding domain"/>
    <property type="match status" value="1"/>
</dbReference>
<dbReference type="NCBIfam" id="TIGR02937">
    <property type="entry name" value="sigma70-ECF"/>
    <property type="match status" value="1"/>
</dbReference>
<evidence type="ECO:0000256" key="1">
    <source>
        <dbReference type="ARBA" id="ARBA00010641"/>
    </source>
</evidence>
<accession>A0A8J3QZY4</accession>
<keyword evidence="3" id="KW-0731">Sigma factor</keyword>
<reference evidence="7" key="1">
    <citation type="submission" date="2021-01" db="EMBL/GenBank/DDBJ databases">
        <title>Whole genome shotgun sequence of Rugosimonospora africana NBRC 104875.</title>
        <authorList>
            <person name="Komaki H."/>
            <person name="Tamura T."/>
        </authorList>
    </citation>
    <scope>NUCLEOTIDE SEQUENCE</scope>
    <source>
        <strain evidence="7">NBRC 104875</strain>
    </source>
</reference>
<keyword evidence="4" id="KW-0804">Transcription</keyword>
<dbReference type="Pfam" id="PF04542">
    <property type="entry name" value="Sigma70_r2"/>
    <property type="match status" value="1"/>
</dbReference>
<dbReference type="Pfam" id="PF08281">
    <property type="entry name" value="Sigma70_r4_2"/>
    <property type="match status" value="1"/>
</dbReference>
<dbReference type="InterPro" id="IPR007627">
    <property type="entry name" value="RNA_pol_sigma70_r2"/>
</dbReference>
<name>A0A8J3QZY4_9ACTN</name>
<dbReference type="SUPFAM" id="SSF88659">
    <property type="entry name" value="Sigma3 and sigma4 domains of RNA polymerase sigma factors"/>
    <property type="match status" value="1"/>
</dbReference>
<dbReference type="InterPro" id="IPR039425">
    <property type="entry name" value="RNA_pol_sigma-70-like"/>
</dbReference>
<keyword evidence="8" id="KW-1185">Reference proteome</keyword>
<gene>
    <name evidence="7" type="ORF">Raf01_85910</name>
</gene>
<comment type="similarity">
    <text evidence="1">Belongs to the sigma-70 factor family. ECF subfamily.</text>
</comment>
<feature type="domain" description="RNA polymerase sigma factor 70 region 4 type 2" evidence="6">
    <location>
        <begin position="220"/>
        <end position="270"/>
    </location>
</feature>
<evidence type="ECO:0000256" key="3">
    <source>
        <dbReference type="ARBA" id="ARBA00023082"/>
    </source>
</evidence>
<dbReference type="InterPro" id="IPR013325">
    <property type="entry name" value="RNA_pol_sigma_r2"/>
</dbReference>
<evidence type="ECO:0000313" key="7">
    <source>
        <dbReference type="EMBL" id="GIH20419.1"/>
    </source>
</evidence>
<keyword evidence="2" id="KW-0805">Transcription regulation</keyword>
<dbReference type="GO" id="GO:0003677">
    <property type="term" value="F:DNA binding"/>
    <property type="evidence" value="ECO:0007669"/>
    <property type="project" value="InterPro"/>
</dbReference>
<dbReference type="AlphaFoldDB" id="A0A8J3QZY4"/>
<evidence type="ECO:0000259" key="5">
    <source>
        <dbReference type="Pfam" id="PF04542"/>
    </source>
</evidence>
<evidence type="ECO:0000259" key="6">
    <source>
        <dbReference type="Pfam" id="PF08281"/>
    </source>
</evidence>
<comment type="caution">
    <text evidence="7">The sequence shown here is derived from an EMBL/GenBank/DDBJ whole genome shotgun (WGS) entry which is preliminary data.</text>
</comment>
<proteinExistence type="inferred from homology"/>
<protein>
    <recommendedName>
        <fullName evidence="9">RNA polymerase sigma-70 factor, ECF subfamily</fullName>
    </recommendedName>
</protein>
<dbReference type="Proteomes" id="UP000642748">
    <property type="component" value="Unassembled WGS sequence"/>
</dbReference>
<dbReference type="GO" id="GO:0016987">
    <property type="term" value="F:sigma factor activity"/>
    <property type="evidence" value="ECO:0007669"/>
    <property type="project" value="UniProtKB-KW"/>
</dbReference>
<evidence type="ECO:0000256" key="2">
    <source>
        <dbReference type="ARBA" id="ARBA00023015"/>
    </source>
</evidence>